<proteinExistence type="inferred from homology"/>
<reference evidence="6" key="1">
    <citation type="submission" date="2021-02" db="EMBL/GenBank/DDBJ databases">
        <authorList>
            <person name="Liu K."/>
            <person name="Chen N."/>
        </authorList>
    </citation>
    <scope>NUCLEOTIDE SEQUENCE</scope>
    <source>
        <strain evidence="6">CNS00561</strain>
    </source>
</reference>
<dbReference type="InterPro" id="IPR020592">
    <property type="entry name" value="Ribosomal_bS16_CS"/>
</dbReference>
<evidence type="ECO:0000256" key="1">
    <source>
        <dbReference type="ARBA" id="ARBA00006668"/>
    </source>
</evidence>
<dbReference type="Pfam" id="PF00886">
    <property type="entry name" value="Ribosomal_S16"/>
    <property type="match status" value="1"/>
</dbReference>
<name>A0A8K1YH93_9STRA</name>
<dbReference type="SUPFAM" id="SSF54565">
    <property type="entry name" value="Ribosomal protein S16"/>
    <property type="match status" value="1"/>
</dbReference>
<sequence length="97" mass="11500">MLKIRLKRNGRKRQPSYRMVIIESKTRRDGRPVDEVGFYNPITKQLDFDEKKIIKWLIWGAQPTKTVYRLLKPKVPGTTDPELIEQLTHTHVSKRSK</sequence>
<comment type="subcellular location">
    <subcellularLocation>
        <location evidence="4">Plastid</location>
        <location evidence="4">Chloroplast</location>
    </subcellularLocation>
</comment>
<dbReference type="PANTHER" id="PTHR12919">
    <property type="entry name" value="30S RIBOSOMAL PROTEIN S16"/>
    <property type="match status" value="1"/>
</dbReference>
<dbReference type="PROSITE" id="PS00732">
    <property type="entry name" value="RIBOSOMAL_S16"/>
    <property type="match status" value="1"/>
</dbReference>
<dbReference type="GO" id="GO:0015935">
    <property type="term" value="C:small ribosomal subunit"/>
    <property type="evidence" value="ECO:0007669"/>
    <property type="project" value="TreeGrafter"/>
</dbReference>
<keyword evidence="6" id="KW-0934">Plastid</keyword>
<evidence type="ECO:0000256" key="3">
    <source>
        <dbReference type="ARBA" id="ARBA00023274"/>
    </source>
</evidence>
<protein>
    <recommendedName>
        <fullName evidence="4">Small ribosomal subunit protein bS16c</fullName>
    </recommendedName>
</protein>
<geneLocation type="chloroplast" evidence="6"/>
<gene>
    <name evidence="4 6" type="primary">rps16</name>
</gene>
<evidence type="ECO:0000256" key="4">
    <source>
        <dbReference type="HAMAP-Rule" id="MF_00385"/>
    </source>
</evidence>
<evidence type="ECO:0000313" key="6">
    <source>
        <dbReference type="EMBL" id="UBQ35310.1"/>
    </source>
</evidence>
<accession>A0A8K1YH93</accession>
<dbReference type="InterPro" id="IPR023803">
    <property type="entry name" value="Ribosomal_bS16_dom_sf"/>
</dbReference>
<dbReference type="GO" id="GO:0003735">
    <property type="term" value="F:structural constituent of ribosome"/>
    <property type="evidence" value="ECO:0007669"/>
    <property type="project" value="InterPro"/>
</dbReference>
<keyword evidence="2 4" id="KW-0689">Ribosomal protein</keyword>
<dbReference type="GO" id="GO:0005739">
    <property type="term" value="C:mitochondrion"/>
    <property type="evidence" value="ECO:0007669"/>
    <property type="project" value="GOC"/>
</dbReference>
<keyword evidence="6" id="KW-0150">Chloroplast</keyword>
<keyword evidence="3 4" id="KW-0687">Ribonucleoprotein</keyword>
<organism evidence="6">
    <name type="scientific">Thalassiosira sp</name>
    <dbReference type="NCBI Taxonomy" id="1891026"/>
    <lineage>
        <taxon>Eukaryota</taxon>
        <taxon>Sar</taxon>
        <taxon>Stramenopiles</taxon>
        <taxon>Ochrophyta</taxon>
        <taxon>Bacillariophyta</taxon>
        <taxon>Coscinodiscophyceae</taxon>
        <taxon>Thalassiosirophycidae</taxon>
        <taxon>Thalassiosirales</taxon>
        <taxon>Thalassiosiraceae</taxon>
        <taxon>Thalassiosira</taxon>
    </lineage>
</organism>
<dbReference type="EMBL" id="MW592700">
    <property type="protein sequence ID" value="UBQ35310.1"/>
    <property type="molecule type" value="Genomic_DNA"/>
</dbReference>
<dbReference type="AlphaFoldDB" id="A0A8K1YH93"/>
<evidence type="ECO:0000256" key="5">
    <source>
        <dbReference type="SAM" id="MobiDB-lite"/>
    </source>
</evidence>
<evidence type="ECO:0000256" key="2">
    <source>
        <dbReference type="ARBA" id="ARBA00022980"/>
    </source>
</evidence>
<dbReference type="GO" id="GO:0009507">
    <property type="term" value="C:chloroplast"/>
    <property type="evidence" value="ECO:0007669"/>
    <property type="project" value="UniProtKB-SubCell"/>
</dbReference>
<dbReference type="GO" id="GO:0032543">
    <property type="term" value="P:mitochondrial translation"/>
    <property type="evidence" value="ECO:0007669"/>
    <property type="project" value="TreeGrafter"/>
</dbReference>
<dbReference type="PANTHER" id="PTHR12919:SF20">
    <property type="entry name" value="SMALL RIBOSOMAL SUBUNIT PROTEIN BS16M"/>
    <property type="match status" value="1"/>
</dbReference>
<dbReference type="EMBL" id="MW592700">
    <property type="protein sequence ID" value="UBQ35350.1"/>
    <property type="molecule type" value="Genomic_DNA"/>
</dbReference>
<dbReference type="InterPro" id="IPR000307">
    <property type="entry name" value="Ribosomal_bS16"/>
</dbReference>
<dbReference type="HAMAP" id="MF_00385">
    <property type="entry name" value="Ribosomal_bS16"/>
    <property type="match status" value="1"/>
</dbReference>
<dbReference type="Gene3D" id="3.30.1320.10">
    <property type="match status" value="1"/>
</dbReference>
<feature type="region of interest" description="Disordered" evidence="5">
    <location>
        <begin position="77"/>
        <end position="97"/>
    </location>
</feature>
<comment type="similarity">
    <text evidence="1 4">Belongs to the bacterial ribosomal protein bS16 family.</text>
</comment>
<dbReference type="NCBIfam" id="TIGR00002">
    <property type="entry name" value="S16"/>
    <property type="match status" value="1"/>
</dbReference>